<dbReference type="STRING" id="1792845.BC343_15040"/>
<evidence type="ECO:0000313" key="2">
    <source>
        <dbReference type="EMBL" id="OOQ57411.1"/>
    </source>
</evidence>
<dbReference type="RefSeq" id="WP_078350707.1">
    <property type="nucleotide sequence ID" value="NZ_MBTF01000036.1"/>
</dbReference>
<comment type="caution">
    <text evidence="2">The sequence shown here is derived from an EMBL/GenBank/DDBJ whole genome shotgun (WGS) entry which is preliminary data.</text>
</comment>
<keyword evidence="1" id="KW-1133">Transmembrane helix</keyword>
<keyword evidence="1" id="KW-0812">Transmembrane</keyword>
<keyword evidence="3" id="KW-1185">Reference proteome</keyword>
<evidence type="ECO:0000313" key="3">
    <source>
        <dbReference type="Proteomes" id="UP000189739"/>
    </source>
</evidence>
<dbReference type="EMBL" id="MBTF01000036">
    <property type="protein sequence ID" value="OOQ57411.1"/>
    <property type="molecule type" value="Genomic_DNA"/>
</dbReference>
<name>A0A1S9P8X8_9SPHI</name>
<dbReference type="Proteomes" id="UP000189739">
    <property type="component" value="Unassembled WGS sequence"/>
</dbReference>
<organism evidence="2 3">
    <name type="scientific">Mucilaginibacter pedocola</name>
    <dbReference type="NCBI Taxonomy" id="1792845"/>
    <lineage>
        <taxon>Bacteria</taxon>
        <taxon>Pseudomonadati</taxon>
        <taxon>Bacteroidota</taxon>
        <taxon>Sphingobacteriia</taxon>
        <taxon>Sphingobacteriales</taxon>
        <taxon>Sphingobacteriaceae</taxon>
        <taxon>Mucilaginibacter</taxon>
    </lineage>
</organism>
<keyword evidence="1" id="KW-0472">Membrane</keyword>
<feature type="transmembrane region" description="Helical" evidence="1">
    <location>
        <begin position="6"/>
        <end position="27"/>
    </location>
</feature>
<evidence type="ECO:0000256" key="1">
    <source>
        <dbReference type="SAM" id="Phobius"/>
    </source>
</evidence>
<dbReference type="OrthoDB" id="7064899at2"/>
<accession>A0A1S9P8X8</accession>
<gene>
    <name evidence="2" type="ORF">BC343_15040</name>
</gene>
<protein>
    <submittedName>
        <fullName evidence="2">Uncharacterized protein</fullName>
    </submittedName>
</protein>
<proteinExistence type="predicted"/>
<sequence length="149" mass="17905">MSAIQISFASLFISLISLMVAIVLAWIRVVEYRRDNRSLQVSYTMSYYPDEWNIIYLTNISSKPILIDYWDVVWVKRQGLFRYKYEGVLSRNNEDLHVNLPPHSRKQFDFKDQYEFDWNSHKHEGEALFLELRISGKKKPLYLFVYKPN</sequence>
<reference evidence="2 3" key="1">
    <citation type="submission" date="2016-07" db="EMBL/GenBank/DDBJ databases">
        <title>Genomic analysis of zinc-resistant bacterium Mucilaginibacter pedocola TBZ30.</title>
        <authorList>
            <person name="Huang J."/>
            <person name="Tang J."/>
        </authorList>
    </citation>
    <scope>NUCLEOTIDE SEQUENCE [LARGE SCALE GENOMIC DNA]</scope>
    <source>
        <strain evidence="2 3">TBZ30</strain>
    </source>
</reference>
<dbReference type="AlphaFoldDB" id="A0A1S9P8X8"/>